<dbReference type="HOGENOM" id="CLU_3415217_0_0_1"/>
<reference evidence="3" key="1">
    <citation type="journal article" date="2005" name="Nature">
        <title>Sequencing of Aspergillus nidulans and comparative analysis with A. fumigatus and A. oryzae.</title>
        <authorList>
            <person name="Galagan J.E."/>
            <person name="Calvo S.E."/>
            <person name="Cuomo C."/>
            <person name="Ma L.J."/>
            <person name="Wortman J.R."/>
            <person name="Batzoglou S."/>
            <person name="Lee S.I."/>
            <person name="Basturkmen M."/>
            <person name="Spevak C.C."/>
            <person name="Clutterbuck J."/>
            <person name="Kapitonov V."/>
            <person name="Jurka J."/>
            <person name="Scazzocchio C."/>
            <person name="Farman M."/>
            <person name="Butler J."/>
            <person name="Purcell S."/>
            <person name="Harris S."/>
            <person name="Braus G.H."/>
            <person name="Draht O."/>
            <person name="Busch S."/>
            <person name="D'Enfert C."/>
            <person name="Bouchier C."/>
            <person name="Goldman G.H."/>
            <person name="Bell-Pedersen D."/>
            <person name="Griffiths-Jones S."/>
            <person name="Doonan J.H."/>
            <person name="Yu J."/>
            <person name="Vienken K."/>
            <person name="Pain A."/>
            <person name="Freitag M."/>
            <person name="Selker E.U."/>
            <person name="Archer D.B."/>
            <person name="Penalva M.A."/>
            <person name="Oakley B.R."/>
            <person name="Momany M."/>
            <person name="Tanaka T."/>
            <person name="Kumagai T."/>
            <person name="Asai K."/>
            <person name="Machida M."/>
            <person name="Nierman W.C."/>
            <person name="Denning D.W."/>
            <person name="Caddick M."/>
            <person name="Hynes M."/>
            <person name="Paoletti M."/>
            <person name="Fischer R."/>
            <person name="Miller B."/>
            <person name="Dyer P."/>
            <person name="Sachs M.S."/>
            <person name="Osmani S.A."/>
            <person name="Birren B.W."/>
        </authorList>
    </citation>
    <scope>NUCLEOTIDE SEQUENCE [LARGE SCALE GENOMIC DNA]</scope>
    <source>
        <strain evidence="3">FGSC A4 / ATCC 38163 / CBS 112.46 / NRRL 194 / M139</strain>
    </source>
</reference>
<sequence length="27" mass="3096">MTTILPQFQQTVSVCSSYFERIIGFQA</sequence>
<protein>
    <submittedName>
        <fullName evidence="1">Uncharacterized protein</fullName>
    </submittedName>
</protein>
<evidence type="ECO:0000313" key="3">
    <source>
        <dbReference type="Proteomes" id="UP000000560"/>
    </source>
</evidence>
<evidence type="ECO:0000313" key="2">
    <source>
        <dbReference type="EMBL" id="CBF90404.1"/>
    </source>
</evidence>
<reference evidence="3" key="2">
    <citation type="journal article" date="2009" name="Fungal Genet. Biol.">
        <title>The 2008 update of the Aspergillus nidulans genome annotation: a community effort.</title>
        <authorList>
            <person name="Wortman J.R."/>
            <person name="Gilsenan J.M."/>
            <person name="Joardar V."/>
            <person name="Deegan J."/>
            <person name="Clutterbuck J."/>
            <person name="Andersen M.R."/>
            <person name="Archer D."/>
            <person name="Bencina M."/>
            <person name="Braus G."/>
            <person name="Coutinho P."/>
            <person name="von Dohren H."/>
            <person name="Doonan J."/>
            <person name="Driessen A.J."/>
            <person name="Durek P."/>
            <person name="Espeso E."/>
            <person name="Fekete E."/>
            <person name="Flipphi M."/>
            <person name="Estrada C.G."/>
            <person name="Geysens S."/>
            <person name="Goldman G."/>
            <person name="de Groot P.W."/>
            <person name="Hansen K."/>
            <person name="Harris S.D."/>
            <person name="Heinekamp T."/>
            <person name="Helmstaedt K."/>
            <person name="Henrissat B."/>
            <person name="Hofmann G."/>
            <person name="Homan T."/>
            <person name="Horio T."/>
            <person name="Horiuchi H."/>
            <person name="James S."/>
            <person name="Jones M."/>
            <person name="Karaffa L."/>
            <person name="Karanyi Z."/>
            <person name="Kato M."/>
            <person name="Keller N."/>
            <person name="Kelly D.E."/>
            <person name="Kiel J.A."/>
            <person name="Kim J.M."/>
            <person name="van der Klei I.J."/>
            <person name="Klis F.M."/>
            <person name="Kovalchuk A."/>
            <person name="Krasevec N."/>
            <person name="Kubicek C.P."/>
            <person name="Liu B."/>
            <person name="Maccabe A."/>
            <person name="Meyer V."/>
            <person name="Mirabito P."/>
            <person name="Miskei M."/>
            <person name="Mos M."/>
            <person name="Mullins J."/>
            <person name="Nelson D.R."/>
            <person name="Nielsen J."/>
            <person name="Oakley B.R."/>
            <person name="Osmani S.A."/>
            <person name="Pakula T."/>
            <person name="Paszewski A."/>
            <person name="Paulsen I."/>
            <person name="Pilsyk S."/>
            <person name="Pocsi I."/>
            <person name="Punt P.J."/>
            <person name="Ram A.F."/>
            <person name="Ren Q."/>
            <person name="Robellet X."/>
            <person name="Robson G."/>
            <person name="Seiboth B."/>
            <person name="van Solingen P."/>
            <person name="Specht T."/>
            <person name="Sun J."/>
            <person name="Taheri-Talesh N."/>
            <person name="Takeshita N."/>
            <person name="Ussery D."/>
            <person name="vanKuyk P.A."/>
            <person name="Visser H."/>
            <person name="van de Vondervoort P.J."/>
            <person name="de Vries R.P."/>
            <person name="Walton J."/>
            <person name="Xiang X."/>
            <person name="Xiong Y."/>
            <person name="Zeng A.P."/>
            <person name="Brandt B.W."/>
            <person name="Cornell M.J."/>
            <person name="van den Hondel C.A."/>
            <person name="Visser J."/>
            <person name="Oliver S.G."/>
            <person name="Turner G."/>
        </authorList>
    </citation>
    <scope>GENOME REANNOTATION</scope>
    <source>
        <strain evidence="3">FGSC A4 / ATCC 38163 / CBS 112.46 / NRRL 194 / M139</strain>
    </source>
</reference>
<evidence type="ECO:0000313" key="1">
    <source>
        <dbReference type="EMBL" id="CBF90401.1"/>
    </source>
</evidence>
<proteinExistence type="predicted"/>
<dbReference type="InParanoid" id="C8VRT5"/>
<dbReference type="EMBL" id="BN001308">
    <property type="protein sequence ID" value="CBF90404.1"/>
    <property type="molecule type" value="Genomic_DNA"/>
</dbReference>
<keyword evidence="3" id="KW-1185">Reference proteome</keyword>
<gene>
    <name evidence="2" type="ORF">ANIA_11255</name>
    <name evidence="1" type="ORF">ANIA_11256</name>
</gene>
<dbReference type="Proteomes" id="UP000000560">
    <property type="component" value="Chromosome VIII"/>
</dbReference>
<reference evidence="1" key="3">
    <citation type="journal article" date="2009" name="Fungal Genet. Biol.">
        <title>The 2008 update of the Aspergillus nidulans genome annotation: A community effort.</title>
        <authorList>
            <person name="Russo Wortman J."/>
            <person name="Mabey Gilsenan J."/>
            <person name="Joardar V."/>
            <person name="Deegan J."/>
            <person name="Clutterbuck J."/>
            <person name="Andersen M.R."/>
            <person name="Archer D."/>
            <person name="Bencina M."/>
            <person name="Braus G."/>
            <person name="Coutinho P."/>
            <person name="von Dohren H."/>
            <person name="Doonan J."/>
            <person name="Driessen A.J.M."/>
            <person name="Durek P."/>
            <person name="Espeso E."/>
            <person name="Fekete E."/>
            <person name="Flipphi M."/>
            <person name="Garcia Estrada C."/>
            <person name="Geysens S."/>
            <person name="Goldman G."/>
            <person name="de Groot P.W.J."/>
            <person name="Hansen K."/>
            <person name="Harris S.D."/>
            <person name="Heinekamp T."/>
            <person name="Helmstaedt K."/>
            <person name="Henrissat B."/>
            <person name="Hofmann G."/>
            <person name="Homan T."/>
            <person name="Horio T."/>
            <person name="Horiuchi H."/>
            <person name="James S."/>
            <person name="Jones M."/>
            <person name="Karaffa L."/>
            <person name="Karanyi Z."/>
            <person name="Kato M."/>
            <person name="Keller N."/>
            <person name="Kelly D.E."/>
            <person name="Kiel J.A.K.W."/>
            <person name="Kim J-M."/>
            <person name="van der Klei I.J."/>
            <person name="Klis F.M."/>
            <person name="Kovalchuk A."/>
            <person name="Krasevec N."/>
            <person name="Kubicek C.P."/>
            <person name="Liu B."/>
            <person name="MacCabe A."/>
            <person name="Meyer V."/>
            <person name="Mirabito P."/>
            <person name="Miskei M."/>
            <person name="Mos M."/>
            <person name="Mullins J."/>
            <person name="Nelson D.R."/>
            <person name="Nielsen J."/>
            <person name="Oakley B.R."/>
            <person name="Osmani S.A."/>
            <person name="Pakula T."/>
            <person name="Paszewski A."/>
            <person name="Paulsen I."/>
            <person name="Pilsyk S."/>
            <person name="Posci I."/>
            <person name="Punt P.J."/>
            <person name="Ram A.F.J."/>
            <person name="Ren Q."/>
            <person name="Robellet X."/>
            <person name="Robson G."/>
            <person name="Seiboth B."/>
            <person name="van Solingen P."/>
            <person name="Specht T."/>
            <person name="Sun J."/>
            <person name="Taheri-Talesh N."/>
            <person name="Takeshita N."/>
            <person name="Ussery D."/>
            <person name="vanKuyk P.A."/>
            <person name="Visser H."/>
            <person name="van der Vondervoot P.J.I."/>
            <person name="de Vries R.P."/>
            <person name="Walton J."/>
            <person name="Xiang X."/>
            <person name="Xiong Y."/>
            <person name="Ping Zeng A."/>
            <person name="Brandt B.W."/>
            <person name="Cornell M.J."/>
            <person name="van den Hondel C.A.M.J.J."/>
            <person name="Visser J."/>
            <person name="Oliver S.G."/>
            <person name="Turner G."/>
        </authorList>
    </citation>
    <scope>NUCLEOTIDE SEQUENCE</scope>
    <source>
        <strain evidence="1">FGSC A4</strain>
    </source>
</reference>
<name>C8VRT5_EMENI</name>
<dbReference type="AlphaFoldDB" id="C8VRT5"/>
<dbReference type="EMBL" id="BN001308">
    <property type="protein sequence ID" value="CBF90401.1"/>
    <property type="molecule type" value="Genomic_DNA"/>
</dbReference>
<accession>C8VRT5</accession>
<organism evidence="1 3">
    <name type="scientific">Emericella nidulans (strain FGSC A4 / ATCC 38163 / CBS 112.46 / NRRL 194 / M139)</name>
    <name type="common">Aspergillus nidulans</name>
    <dbReference type="NCBI Taxonomy" id="227321"/>
    <lineage>
        <taxon>Eukaryota</taxon>
        <taxon>Fungi</taxon>
        <taxon>Dikarya</taxon>
        <taxon>Ascomycota</taxon>
        <taxon>Pezizomycotina</taxon>
        <taxon>Eurotiomycetes</taxon>
        <taxon>Eurotiomycetidae</taxon>
        <taxon>Eurotiales</taxon>
        <taxon>Aspergillaceae</taxon>
        <taxon>Aspergillus</taxon>
        <taxon>Aspergillus subgen. Nidulantes</taxon>
    </lineage>
</organism>